<dbReference type="PROSITE" id="PS50991">
    <property type="entry name" value="PYR_CT"/>
    <property type="match status" value="1"/>
</dbReference>
<dbReference type="RefSeq" id="WP_264793958.1">
    <property type="nucleotide sequence ID" value="NZ_BRVS01000001.1"/>
</dbReference>
<dbReference type="SUPFAM" id="SSF51569">
    <property type="entry name" value="Aldolase"/>
    <property type="match status" value="1"/>
</dbReference>
<sequence length="292" mass="29903">MKVRITDVFLRDGLQDEDVVVSTADKLAIAEALTAAGVDRIEAGSFVNPKKVPQMGDAAEVFAGLPAAGGVTYTALALNGRGIQRAVDAGVQNISVVTSASQAHSSANAGRSIEDALAGLGEEVARHPQAEFVAGISTAFTCPFEGDIDPAYLLRVVRAFKAMGIGNIGLADTLGTTPTERLMASLDYVRAAEPDLNYYLHLHNAHGQALATVSAAVDVGITNFDAALGGFGGCPFAPGAHGNIATEELVRHLHAGGHETGIDEQRLAEAVSLARSIVAASPAVSAVQPAAG</sequence>
<keyword evidence="3" id="KW-0479">Metal-binding</keyword>
<comment type="similarity">
    <text evidence="5">Belongs to the alpha-IPM synthase/homocitrate synthase family.</text>
</comment>
<comment type="caution">
    <text evidence="7">The sequence shown here is derived from an EMBL/GenBank/DDBJ whole genome shotgun (WGS) entry which is preliminary data.</text>
</comment>
<accession>A0ABQ5MP62</accession>
<dbReference type="InterPro" id="IPR043594">
    <property type="entry name" value="HMGL"/>
</dbReference>
<keyword evidence="8" id="KW-1185">Reference proteome</keyword>
<evidence type="ECO:0000259" key="6">
    <source>
        <dbReference type="PROSITE" id="PS50991"/>
    </source>
</evidence>
<dbReference type="EMBL" id="BRVS01000001">
    <property type="protein sequence ID" value="GLB65784.1"/>
    <property type="molecule type" value="Genomic_DNA"/>
</dbReference>
<dbReference type="NCBIfam" id="NF004283">
    <property type="entry name" value="PRK05692.1"/>
    <property type="match status" value="1"/>
</dbReference>
<dbReference type="Pfam" id="PF00682">
    <property type="entry name" value="HMGL-like"/>
    <property type="match status" value="1"/>
</dbReference>
<name>A0ABQ5MP62_9MICC</name>
<evidence type="ECO:0000256" key="2">
    <source>
        <dbReference type="ARBA" id="ARBA00022679"/>
    </source>
</evidence>
<feature type="domain" description="Pyruvate carboxyltransferase" evidence="6">
    <location>
        <begin position="3"/>
        <end position="268"/>
    </location>
</feature>
<evidence type="ECO:0000256" key="5">
    <source>
        <dbReference type="RuleBase" id="RU003523"/>
    </source>
</evidence>
<proteinExistence type="inferred from homology"/>
<comment type="similarity">
    <text evidence="1">Belongs to the HMG-CoA lyase family.</text>
</comment>
<keyword evidence="2 5" id="KW-0808">Transferase</keyword>
<reference evidence="7 8" key="1">
    <citation type="journal article" date="2023" name="Int. J. Syst. Evol. Microbiol.">
        <title>Arthrobacter mangrovi sp. nov., an actinobacterium isolated from the rhizosphere of a mangrove.</title>
        <authorList>
            <person name="Hamada M."/>
            <person name="Saitou S."/>
            <person name="Enomoto N."/>
            <person name="Nanri K."/>
            <person name="Hidaka K."/>
            <person name="Miura T."/>
            <person name="Tamura T."/>
        </authorList>
    </citation>
    <scope>NUCLEOTIDE SEQUENCE [LARGE SCALE GENOMIC DNA]</scope>
    <source>
        <strain evidence="7 8">NBRC 112813</strain>
    </source>
</reference>
<gene>
    <name evidence="7" type="primary">liuE</name>
    <name evidence="7" type="ORF">AHIS1636_02230</name>
</gene>
<dbReference type="InterPro" id="IPR013785">
    <property type="entry name" value="Aldolase_TIM"/>
</dbReference>
<dbReference type="PANTHER" id="PTHR42738:SF7">
    <property type="entry name" value="HYDROXYMETHYLGLUTARYL-COA LYASE"/>
    <property type="match status" value="1"/>
</dbReference>
<dbReference type="Gene3D" id="3.20.20.70">
    <property type="entry name" value="Aldolase class I"/>
    <property type="match status" value="1"/>
</dbReference>
<dbReference type="InterPro" id="IPR000891">
    <property type="entry name" value="PYR_CT"/>
</dbReference>
<evidence type="ECO:0000313" key="8">
    <source>
        <dbReference type="Proteomes" id="UP001209654"/>
    </source>
</evidence>
<keyword evidence="4 7" id="KW-0456">Lyase</keyword>
<protein>
    <submittedName>
        <fullName evidence="7">3-hydroxy-3-isohexenylglutaryl-CoA/hydroxy-methyl glutaryl-CoA lyase</fullName>
    </submittedName>
</protein>
<dbReference type="PANTHER" id="PTHR42738">
    <property type="entry name" value="HYDROXYMETHYLGLUTARYL-COA LYASE"/>
    <property type="match status" value="1"/>
</dbReference>
<dbReference type="PROSITE" id="PS00815">
    <property type="entry name" value="AIPM_HOMOCIT_SYNTH_1"/>
    <property type="match status" value="1"/>
</dbReference>
<organism evidence="7 8">
    <name type="scientific">Arthrobacter mangrovi</name>
    <dbReference type="NCBI Taxonomy" id="2966350"/>
    <lineage>
        <taxon>Bacteria</taxon>
        <taxon>Bacillati</taxon>
        <taxon>Actinomycetota</taxon>
        <taxon>Actinomycetes</taxon>
        <taxon>Micrococcales</taxon>
        <taxon>Micrococcaceae</taxon>
        <taxon>Arthrobacter</taxon>
    </lineage>
</organism>
<dbReference type="Proteomes" id="UP001209654">
    <property type="component" value="Unassembled WGS sequence"/>
</dbReference>
<evidence type="ECO:0000313" key="7">
    <source>
        <dbReference type="EMBL" id="GLB65784.1"/>
    </source>
</evidence>
<dbReference type="CDD" id="cd07938">
    <property type="entry name" value="DRE_TIM_HMGL"/>
    <property type="match status" value="1"/>
</dbReference>
<dbReference type="InterPro" id="IPR002034">
    <property type="entry name" value="AIPM/Hcit_synth_CS"/>
</dbReference>
<dbReference type="GO" id="GO:0016829">
    <property type="term" value="F:lyase activity"/>
    <property type="evidence" value="ECO:0007669"/>
    <property type="project" value="UniProtKB-KW"/>
</dbReference>
<evidence type="ECO:0000256" key="1">
    <source>
        <dbReference type="ARBA" id="ARBA00009405"/>
    </source>
</evidence>
<evidence type="ECO:0000256" key="4">
    <source>
        <dbReference type="ARBA" id="ARBA00023239"/>
    </source>
</evidence>
<evidence type="ECO:0000256" key="3">
    <source>
        <dbReference type="ARBA" id="ARBA00022723"/>
    </source>
</evidence>